<dbReference type="Proteomes" id="UP001367508">
    <property type="component" value="Unassembled WGS sequence"/>
</dbReference>
<evidence type="ECO:0000313" key="3">
    <source>
        <dbReference type="EMBL" id="KAK7331147.1"/>
    </source>
</evidence>
<dbReference type="Pfam" id="PF01190">
    <property type="entry name" value="Pollen_Ole_e_1"/>
    <property type="match status" value="1"/>
</dbReference>
<organism evidence="3 4">
    <name type="scientific">Canavalia gladiata</name>
    <name type="common">Sword bean</name>
    <name type="synonym">Dolichos gladiatus</name>
    <dbReference type="NCBI Taxonomy" id="3824"/>
    <lineage>
        <taxon>Eukaryota</taxon>
        <taxon>Viridiplantae</taxon>
        <taxon>Streptophyta</taxon>
        <taxon>Embryophyta</taxon>
        <taxon>Tracheophyta</taxon>
        <taxon>Spermatophyta</taxon>
        <taxon>Magnoliopsida</taxon>
        <taxon>eudicotyledons</taxon>
        <taxon>Gunneridae</taxon>
        <taxon>Pentapetalae</taxon>
        <taxon>rosids</taxon>
        <taxon>fabids</taxon>
        <taxon>Fabales</taxon>
        <taxon>Fabaceae</taxon>
        <taxon>Papilionoideae</taxon>
        <taxon>50 kb inversion clade</taxon>
        <taxon>NPAAA clade</taxon>
        <taxon>indigoferoid/millettioid clade</taxon>
        <taxon>Phaseoleae</taxon>
        <taxon>Canavalia</taxon>
    </lineage>
</organism>
<dbReference type="PANTHER" id="PTHR47273:SF6">
    <property type="entry name" value="POLLEN OLE E 1 ALLERGEN AND EXTENSIN FAMILY PROTEIN"/>
    <property type="match status" value="1"/>
</dbReference>
<feature type="compositionally biased region" description="Basic and acidic residues" evidence="1">
    <location>
        <begin position="177"/>
        <end position="186"/>
    </location>
</feature>
<proteinExistence type="predicted"/>
<protein>
    <submittedName>
        <fullName evidence="3">Uncharacterized protein</fullName>
    </submittedName>
</protein>
<evidence type="ECO:0000256" key="1">
    <source>
        <dbReference type="SAM" id="MobiDB-lite"/>
    </source>
</evidence>
<gene>
    <name evidence="3" type="ORF">VNO77_25364</name>
</gene>
<dbReference type="EMBL" id="JAYMYQ010000005">
    <property type="protein sequence ID" value="KAK7331147.1"/>
    <property type="molecule type" value="Genomic_DNA"/>
</dbReference>
<keyword evidence="2" id="KW-0732">Signal</keyword>
<feature type="compositionally biased region" description="Basic residues" evidence="1">
    <location>
        <begin position="187"/>
        <end position="196"/>
    </location>
</feature>
<keyword evidence="4" id="KW-1185">Reference proteome</keyword>
<dbReference type="AlphaFoldDB" id="A0AAN9LAH3"/>
<feature type="region of interest" description="Disordered" evidence="1">
    <location>
        <begin position="177"/>
        <end position="196"/>
    </location>
</feature>
<evidence type="ECO:0000313" key="4">
    <source>
        <dbReference type="Proteomes" id="UP001367508"/>
    </source>
</evidence>
<evidence type="ECO:0000256" key="2">
    <source>
        <dbReference type="SAM" id="SignalP"/>
    </source>
</evidence>
<feature type="signal peptide" evidence="2">
    <location>
        <begin position="1"/>
        <end position="22"/>
    </location>
</feature>
<name>A0AAN9LAH3_CANGL</name>
<reference evidence="3 4" key="1">
    <citation type="submission" date="2024-01" db="EMBL/GenBank/DDBJ databases">
        <title>The genomes of 5 underutilized Papilionoideae crops provide insights into root nodulation and disease resistanc.</title>
        <authorList>
            <person name="Jiang F."/>
        </authorList>
    </citation>
    <scope>NUCLEOTIDE SEQUENCE [LARGE SCALE GENOMIC DNA]</scope>
    <source>
        <strain evidence="3">LVBAO_FW01</strain>
        <tissue evidence="3">Leaves</tissue>
    </source>
</reference>
<comment type="caution">
    <text evidence="3">The sequence shown here is derived from an EMBL/GenBank/DDBJ whole genome shotgun (WGS) entry which is preliminary data.</text>
</comment>
<sequence length="196" mass="22257">MSYFRNWHSLVMLFLFASLALGQDNPLLELSSRDEIVQMAGYGEEKLSTVLVTGSVYCEASFHSGEDQLCEWPIPGVSVSVNCKSDAIKRKGKRKVARGVTDEFGDFIVDLPSYLHAIPNLENICRVKIRRIPKGSPCRPAHVKRQKELKLLSFGNGIRTYYAGNIRFQHSSLARREKGREKEIGHHVHNHKHRIS</sequence>
<accession>A0AAN9LAH3</accession>
<feature type="chain" id="PRO_5042904075" evidence="2">
    <location>
        <begin position="23"/>
        <end position="196"/>
    </location>
</feature>
<dbReference type="PANTHER" id="PTHR47273">
    <property type="entry name" value="EXPRESSED PROTEIN"/>
    <property type="match status" value="1"/>
</dbReference>